<protein>
    <submittedName>
        <fullName evidence="1">Uncharacterized protein</fullName>
    </submittedName>
</protein>
<evidence type="ECO:0000313" key="1">
    <source>
        <dbReference type="EMBL" id="KAF1933107.1"/>
    </source>
</evidence>
<dbReference type="AlphaFoldDB" id="A0A6A5S6I4"/>
<evidence type="ECO:0000313" key="2">
    <source>
        <dbReference type="Proteomes" id="UP000800082"/>
    </source>
</evidence>
<gene>
    <name evidence="1" type="ORF">M421DRAFT_257646</name>
</gene>
<dbReference type="RefSeq" id="XP_033453355.1">
    <property type="nucleotide sequence ID" value="XM_033588652.1"/>
</dbReference>
<proteinExistence type="predicted"/>
<dbReference type="GeneID" id="54346299"/>
<organism evidence="1 2">
    <name type="scientific">Didymella exigua CBS 183.55</name>
    <dbReference type="NCBI Taxonomy" id="1150837"/>
    <lineage>
        <taxon>Eukaryota</taxon>
        <taxon>Fungi</taxon>
        <taxon>Dikarya</taxon>
        <taxon>Ascomycota</taxon>
        <taxon>Pezizomycotina</taxon>
        <taxon>Dothideomycetes</taxon>
        <taxon>Pleosporomycetidae</taxon>
        <taxon>Pleosporales</taxon>
        <taxon>Pleosporineae</taxon>
        <taxon>Didymellaceae</taxon>
        <taxon>Didymella</taxon>
    </lineage>
</organism>
<accession>A0A6A5S6I4</accession>
<dbReference type="EMBL" id="ML978958">
    <property type="protein sequence ID" value="KAF1933107.1"/>
    <property type="molecule type" value="Genomic_DNA"/>
</dbReference>
<dbReference type="OrthoDB" id="3548654at2759"/>
<sequence>MPSIHQMGQSRTEVFWRTLITNTAGSPPCHPDPYSYHSAYVSWITSKLSGYLKDMVRYTGDSPFINTLTACVANEIFDSVQSSVKLWTSDNEWLSHTMYLWLFLTRRRYLGVGSESLLEHDSVWIISGLVCR</sequence>
<reference evidence="1" key="1">
    <citation type="journal article" date="2020" name="Stud. Mycol.">
        <title>101 Dothideomycetes genomes: a test case for predicting lifestyles and emergence of pathogens.</title>
        <authorList>
            <person name="Haridas S."/>
            <person name="Albert R."/>
            <person name="Binder M."/>
            <person name="Bloem J."/>
            <person name="Labutti K."/>
            <person name="Salamov A."/>
            <person name="Andreopoulos B."/>
            <person name="Baker S."/>
            <person name="Barry K."/>
            <person name="Bills G."/>
            <person name="Bluhm B."/>
            <person name="Cannon C."/>
            <person name="Castanera R."/>
            <person name="Culley D."/>
            <person name="Daum C."/>
            <person name="Ezra D."/>
            <person name="Gonzalez J."/>
            <person name="Henrissat B."/>
            <person name="Kuo A."/>
            <person name="Liang C."/>
            <person name="Lipzen A."/>
            <person name="Lutzoni F."/>
            <person name="Magnuson J."/>
            <person name="Mondo S."/>
            <person name="Nolan M."/>
            <person name="Ohm R."/>
            <person name="Pangilinan J."/>
            <person name="Park H.-J."/>
            <person name="Ramirez L."/>
            <person name="Alfaro M."/>
            <person name="Sun H."/>
            <person name="Tritt A."/>
            <person name="Yoshinaga Y."/>
            <person name="Zwiers L.-H."/>
            <person name="Turgeon B."/>
            <person name="Goodwin S."/>
            <person name="Spatafora J."/>
            <person name="Crous P."/>
            <person name="Grigoriev I."/>
        </authorList>
    </citation>
    <scope>NUCLEOTIDE SEQUENCE</scope>
    <source>
        <strain evidence="1">CBS 183.55</strain>
    </source>
</reference>
<dbReference type="Proteomes" id="UP000800082">
    <property type="component" value="Unassembled WGS sequence"/>
</dbReference>
<name>A0A6A5S6I4_9PLEO</name>
<keyword evidence="2" id="KW-1185">Reference proteome</keyword>